<evidence type="ECO:0000313" key="2">
    <source>
        <dbReference type="EMBL" id="KAF0686192.1"/>
    </source>
</evidence>
<dbReference type="PANTHER" id="PTHR13464:SF0">
    <property type="entry name" value="SAP30-BINDING PROTEIN"/>
    <property type="match status" value="1"/>
</dbReference>
<accession>A0A485LJ01</accession>
<organism evidence="3 4">
    <name type="scientific">Aphanomyces stellatus</name>
    <dbReference type="NCBI Taxonomy" id="120398"/>
    <lineage>
        <taxon>Eukaryota</taxon>
        <taxon>Sar</taxon>
        <taxon>Stramenopiles</taxon>
        <taxon>Oomycota</taxon>
        <taxon>Saprolegniomycetes</taxon>
        <taxon>Saprolegniales</taxon>
        <taxon>Verrucalvaceae</taxon>
        <taxon>Aphanomyces</taxon>
    </lineage>
</organism>
<reference evidence="3 4" key="1">
    <citation type="submission" date="2019-03" db="EMBL/GenBank/DDBJ databases">
        <authorList>
            <person name="Gaulin E."/>
            <person name="Dumas B."/>
        </authorList>
    </citation>
    <scope>NUCLEOTIDE SEQUENCE [LARGE SCALE GENOMIC DNA]</scope>
    <source>
        <strain evidence="3">CBS 568.67</strain>
    </source>
</reference>
<evidence type="ECO:0000313" key="4">
    <source>
        <dbReference type="Proteomes" id="UP000332933"/>
    </source>
</evidence>
<dbReference type="AlphaFoldDB" id="A0A485LJ01"/>
<feature type="region of interest" description="Disordered" evidence="1">
    <location>
        <begin position="8"/>
        <end position="35"/>
    </location>
</feature>
<proteinExistence type="predicted"/>
<dbReference type="EMBL" id="VJMH01007013">
    <property type="protein sequence ID" value="KAF0686192.1"/>
    <property type="molecule type" value="Genomic_DNA"/>
</dbReference>
<dbReference type="OrthoDB" id="1714508at2759"/>
<dbReference type="PANTHER" id="PTHR13464">
    <property type="entry name" value="TRANSCRIPTIONAL REGULATOR PROTEIN HCNGP"/>
    <property type="match status" value="1"/>
</dbReference>
<dbReference type="GO" id="GO:0005634">
    <property type="term" value="C:nucleus"/>
    <property type="evidence" value="ECO:0007669"/>
    <property type="project" value="TreeGrafter"/>
</dbReference>
<dbReference type="InterPro" id="IPR012479">
    <property type="entry name" value="SAP30BP"/>
</dbReference>
<dbReference type="GO" id="GO:0006355">
    <property type="term" value="P:regulation of DNA-templated transcription"/>
    <property type="evidence" value="ECO:0007669"/>
    <property type="project" value="InterPro"/>
</dbReference>
<keyword evidence="4" id="KW-1185">Reference proteome</keyword>
<dbReference type="Pfam" id="PF07818">
    <property type="entry name" value="HCNGP"/>
    <property type="match status" value="1"/>
</dbReference>
<evidence type="ECO:0000313" key="3">
    <source>
        <dbReference type="EMBL" id="VFT98646.1"/>
    </source>
</evidence>
<dbReference type="Proteomes" id="UP000332933">
    <property type="component" value="Unassembled WGS sequence"/>
</dbReference>
<reference evidence="2" key="2">
    <citation type="submission" date="2019-06" db="EMBL/GenBank/DDBJ databases">
        <title>Genomics analysis of Aphanomyces spp. identifies a new class of oomycete effector associated with host adaptation.</title>
        <authorList>
            <person name="Gaulin E."/>
        </authorList>
    </citation>
    <scope>NUCLEOTIDE SEQUENCE</scope>
    <source>
        <strain evidence="2">CBS 578.67</strain>
    </source>
</reference>
<gene>
    <name evidence="3" type="primary">Aste57867_21978</name>
    <name evidence="2" type="ORF">As57867_021909</name>
    <name evidence="3" type="ORF">ASTE57867_21978</name>
</gene>
<dbReference type="EMBL" id="CAADRA010007039">
    <property type="protein sequence ID" value="VFT98646.1"/>
    <property type="molecule type" value="Genomic_DNA"/>
</dbReference>
<name>A0A485LJ01_9STRA</name>
<sequence length="187" mass="20589">MMNALGLVAYGSDSDSESDVEPQLTSVPPPKATNTETAAIGVIGDVVAIEDEAVPFKDSLEGATPPRLPMDTSLPPLPDLPAAPCDPATQAKIDKYLEHTERGLSFIASLRSKKEFDNPYILAKVVEYFGIEEMQSNFPKDSFDPYGYDLDDYTDKLTMAVAREQERRAMLVQQNPALRWTLPNPLL</sequence>
<evidence type="ECO:0000256" key="1">
    <source>
        <dbReference type="SAM" id="MobiDB-lite"/>
    </source>
</evidence>
<protein>
    <submittedName>
        <fullName evidence="3">Aste57867_21978 protein</fullName>
    </submittedName>
</protein>